<keyword evidence="1" id="KW-0472">Membrane</keyword>
<keyword evidence="3" id="KW-1185">Reference proteome</keyword>
<organism evidence="2 3">
    <name type="scientific">Hymenobacter psychrotolerans DSM 18569</name>
    <dbReference type="NCBI Taxonomy" id="1121959"/>
    <lineage>
        <taxon>Bacteria</taxon>
        <taxon>Pseudomonadati</taxon>
        <taxon>Bacteroidota</taxon>
        <taxon>Cytophagia</taxon>
        <taxon>Cytophagales</taxon>
        <taxon>Hymenobacteraceae</taxon>
        <taxon>Hymenobacter</taxon>
    </lineage>
</organism>
<evidence type="ECO:0000256" key="1">
    <source>
        <dbReference type="SAM" id="Phobius"/>
    </source>
</evidence>
<sequence length="281" mass="32954">MKSTESQQNPRKKEGIMDHVKKIITSPVGATLLIGSFISLLLPIVLTQLSTGIDFSNTGQIGDTIGGIAGPFLNLTGLIIVYFSFKQQLEANNKQWESLELENVKERQQNDFDIIYKSIVMLGNEISIHEPSFRSINQIIKQVHQWNQTPEELIPGTWELMKNLGFEWNGIRIEKLDDYWKMLENFDWLSQYIRERYENIIDSIKRSDMDETRKNLLHSYLRNMCILPPYNWLPEESMQQMWDQDESKFQDTKILSLINELRVHTPMIFPHVIYPFISQDK</sequence>
<feature type="transmembrane region" description="Helical" evidence="1">
    <location>
        <begin position="65"/>
        <end position="85"/>
    </location>
</feature>
<evidence type="ECO:0000313" key="2">
    <source>
        <dbReference type="EMBL" id="SHK71230.1"/>
    </source>
</evidence>
<dbReference type="RefSeq" id="WP_139252167.1">
    <property type="nucleotide sequence ID" value="NZ_FRAS01000005.1"/>
</dbReference>
<dbReference type="Proteomes" id="UP000183947">
    <property type="component" value="Unassembled WGS sequence"/>
</dbReference>
<evidence type="ECO:0008006" key="4">
    <source>
        <dbReference type="Google" id="ProtNLM"/>
    </source>
</evidence>
<accession>A0A1M6UPZ2</accession>
<reference evidence="3" key="1">
    <citation type="submission" date="2016-11" db="EMBL/GenBank/DDBJ databases">
        <authorList>
            <person name="Varghese N."/>
            <person name="Submissions S."/>
        </authorList>
    </citation>
    <scope>NUCLEOTIDE SEQUENCE [LARGE SCALE GENOMIC DNA]</scope>
    <source>
        <strain evidence="3">DSM 18569</strain>
    </source>
</reference>
<feature type="transmembrane region" description="Helical" evidence="1">
    <location>
        <begin position="20"/>
        <end position="45"/>
    </location>
</feature>
<name>A0A1M6UPZ2_9BACT</name>
<keyword evidence="1" id="KW-1133">Transmembrane helix</keyword>
<proteinExistence type="predicted"/>
<dbReference type="EMBL" id="FRAS01000005">
    <property type="protein sequence ID" value="SHK71230.1"/>
    <property type="molecule type" value="Genomic_DNA"/>
</dbReference>
<keyword evidence="1" id="KW-0812">Transmembrane</keyword>
<protein>
    <recommendedName>
        <fullName evidence="4">Phage abortive infection protein</fullName>
    </recommendedName>
</protein>
<dbReference type="OrthoDB" id="6678638at2"/>
<dbReference type="AlphaFoldDB" id="A0A1M6UPZ2"/>
<evidence type="ECO:0000313" key="3">
    <source>
        <dbReference type="Proteomes" id="UP000183947"/>
    </source>
</evidence>
<gene>
    <name evidence="2" type="ORF">SAMN02746009_01438</name>
</gene>